<keyword evidence="3 5" id="KW-1133">Transmembrane helix</keyword>
<keyword evidence="4 5" id="KW-0472">Membrane</keyword>
<dbReference type="PIRSF" id="PIRSF006648">
    <property type="entry name" value="DrrB"/>
    <property type="match status" value="1"/>
</dbReference>
<dbReference type="Pfam" id="PF12698">
    <property type="entry name" value="ABC2_membrane_3"/>
    <property type="match status" value="1"/>
</dbReference>
<comment type="caution">
    <text evidence="8">The sequence shown here is derived from an EMBL/GenBank/DDBJ whole genome shotgun (WGS) entry which is preliminary data.</text>
</comment>
<dbReference type="AlphaFoldDB" id="A0AAQ1RWV1"/>
<dbReference type="Proteomes" id="UP000474718">
    <property type="component" value="Unassembled WGS sequence"/>
</dbReference>
<feature type="transmembrane region" description="Helical" evidence="5">
    <location>
        <begin position="173"/>
        <end position="194"/>
    </location>
</feature>
<evidence type="ECO:0000259" key="6">
    <source>
        <dbReference type="Pfam" id="PF12698"/>
    </source>
</evidence>
<evidence type="ECO:0000313" key="9">
    <source>
        <dbReference type="Proteomes" id="UP000184089"/>
    </source>
</evidence>
<organism evidence="8 9">
    <name type="scientific">Bittarella massiliensis</name>
    <name type="common">ex Durand et al. 2017</name>
    <dbReference type="NCBI Taxonomy" id="1720313"/>
    <lineage>
        <taxon>Bacteria</taxon>
        <taxon>Bacillati</taxon>
        <taxon>Bacillota</taxon>
        <taxon>Clostridia</taxon>
        <taxon>Eubacteriales</taxon>
        <taxon>Oscillospiraceae</taxon>
        <taxon>Bittarella (ex Durand et al. 2017)</taxon>
    </lineage>
</organism>
<reference evidence="9" key="1">
    <citation type="submission" date="2016-11" db="EMBL/GenBank/DDBJ databases">
        <authorList>
            <person name="Jaros S."/>
            <person name="Januszkiewicz K."/>
            <person name="Wedrychowicz H."/>
        </authorList>
    </citation>
    <scope>NUCLEOTIDE SEQUENCE [LARGE SCALE GENOMIC DNA]</scope>
    <source>
        <strain evidence="9">DSM 4029</strain>
    </source>
</reference>
<name>A0AAQ1RWV1_9FIRM</name>
<evidence type="ECO:0000256" key="5">
    <source>
        <dbReference type="SAM" id="Phobius"/>
    </source>
</evidence>
<feature type="transmembrane region" description="Helical" evidence="5">
    <location>
        <begin position="259"/>
        <end position="279"/>
    </location>
</feature>
<dbReference type="Proteomes" id="UP000184089">
    <property type="component" value="Unassembled WGS sequence"/>
</dbReference>
<accession>A0AAQ1RWV1</accession>
<dbReference type="InterPro" id="IPR013525">
    <property type="entry name" value="ABC2_TM"/>
</dbReference>
<reference evidence="8" key="2">
    <citation type="submission" date="2016-11" db="EMBL/GenBank/DDBJ databases">
        <authorList>
            <person name="Varghese N."/>
            <person name="Submissions S."/>
        </authorList>
    </citation>
    <scope>NUCLEOTIDE SEQUENCE</scope>
    <source>
        <strain evidence="8">DSM 4029</strain>
    </source>
</reference>
<dbReference type="RefSeq" id="WP_021659064.1">
    <property type="nucleotide sequence ID" value="NZ_FQVY01000004.1"/>
</dbReference>
<feature type="transmembrane region" description="Helical" evidence="5">
    <location>
        <begin position="101"/>
        <end position="125"/>
    </location>
</feature>
<evidence type="ECO:0000256" key="3">
    <source>
        <dbReference type="ARBA" id="ARBA00022989"/>
    </source>
</evidence>
<proteinExistence type="predicted"/>
<evidence type="ECO:0000313" key="8">
    <source>
        <dbReference type="EMBL" id="SHG49452.1"/>
    </source>
</evidence>
<dbReference type="PANTHER" id="PTHR43229:SF2">
    <property type="entry name" value="NODULATION PROTEIN J"/>
    <property type="match status" value="1"/>
</dbReference>
<evidence type="ECO:0000256" key="4">
    <source>
        <dbReference type="ARBA" id="ARBA00023136"/>
    </source>
</evidence>
<keyword evidence="2 5" id="KW-0812">Transmembrane</keyword>
<reference evidence="7 10" key="3">
    <citation type="journal article" date="2019" name="Nat. Med.">
        <title>A library of human gut bacterial isolates paired with longitudinal multiomics data enables mechanistic microbiome research.</title>
        <authorList>
            <person name="Poyet M."/>
            <person name="Groussin M."/>
            <person name="Gibbons S.M."/>
            <person name="Avila-Pacheco J."/>
            <person name="Jiang X."/>
            <person name="Kearney S.M."/>
            <person name="Perrotta A.R."/>
            <person name="Berdy B."/>
            <person name="Zhao S."/>
            <person name="Lieberman T.D."/>
            <person name="Swanson P.K."/>
            <person name="Smith M."/>
            <person name="Roesemann S."/>
            <person name="Alexander J.E."/>
            <person name="Rich S.A."/>
            <person name="Livny J."/>
            <person name="Vlamakis H."/>
            <person name="Clish C."/>
            <person name="Bullock K."/>
            <person name="Deik A."/>
            <person name="Scott J."/>
            <person name="Pierce K.A."/>
            <person name="Xavier R.J."/>
            <person name="Alm E.J."/>
        </authorList>
    </citation>
    <scope>NUCLEOTIDE SEQUENCE [LARGE SCALE GENOMIC DNA]</scope>
    <source>
        <strain evidence="7 10">BIOML-A2</strain>
    </source>
</reference>
<dbReference type="EMBL" id="FQVY01000004">
    <property type="protein sequence ID" value="SHG49452.1"/>
    <property type="molecule type" value="Genomic_DNA"/>
</dbReference>
<comment type="subcellular location">
    <subcellularLocation>
        <location evidence="1">Membrane</location>
        <topology evidence="1">Multi-pass membrane protein</topology>
    </subcellularLocation>
</comment>
<evidence type="ECO:0000313" key="7">
    <source>
        <dbReference type="EMBL" id="MZL69801.1"/>
    </source>
</evidence>
<feature type="transmembrane region" description="Helical" evidence="5">
    <location>
        <begin position="145"/>
        <end position="166"/>
    </location>
</feature>
<dbReference type="EMBL" id="WWVX01000005">
    <property type="protein sequence ID" value="MZL69801.1"/>
    <property type="molecule type" value="Genomic_DNA"/>
</dbReference>
<evidence type="ECO:0000313" key="10">
    <source>
        <dbReference type="Proteomes" id="UP000474718"/>
    </source>
</evidence>
<dbReference type="PANTHER" id="PTHR43229">
    <property type="entry name" value="NODULATION PROTEIN J"/>
    <property type="match status" value="1"/>
</dbReference>
<dbReference type="InterPro" id="IPR051784">
    <property type="entry name" value="Nod_factor_ABC_transporter"/>
</dbReference>
<dbReference type="GO" id="GO:0043190">
    <property type="term" value="C:ATP-binding cassette (ABC) transporter complex"/>
    <property type="evidence" value="ECO:0007669"/>
    <property type="project" value="InterPro"/>
</dbReference>
<feature type="transmembrane region" description="Helical" evidence="5">
    <location>
        <begin position="59"/>
        <end position="80"/>
    </location>
</feature>
<evidence type="ECO:0000256" key="1">
    <source>
        <dbReference type="ARBA" id="ARBA00004141"/>
    </source>
</evidence>
<dbReference type="GO" id="GO:0140359">
    <property type="term" value="F:ABC-type transporter activity"/>
    <property type="evidence" value="ECO:0007669"/>
    <property type="project" value="InterPro"/>
</dbReference>
<gene>
    <name evidence="7" type="ORF">GT747_08545</name>
    <name evidence="8" type="ORF">SAMN05444424_2560</name>
</gene>
<feature type="transmembrane region" description="Helical" evidence="5">
    <location>
        <begin position="20"/>
        <end position="39"/>
    </location>
</feature>
<evidence type="ECO:0000256" key="2">
    <source>
        <dbReference type="ARBA" id="ARBA00022692"/>
    </source>
</evidence>
<dbReference type="InterPro" id="IPR000412">
    <property type="entry name" value="ABC_2_transport"/>
</dbReference>
<feature type="domain" description="ABC-2 type transporter transmembrane" evidence="6">
    <location>
        <begin position="61"/>
        <end position="278"/>
    </location>
</feature>
<protein>
    <submittedName>
        <fullName evidence="7">ABC transporter permease</fullName>
    </submittedName>
    <submittedName>
        <fullName evidence="8">Multidrug/hemolysin transport system permease protein</fullName>
    </submittedName>
</protein>
<sequence length="285" mass="29549">MLAIARRNVKLFFRDKGGVFFSLMSVFIVLGLYALFLKSTILGGDLAALEGAGRLVDSWLIAGVLAVAAVTTTLSGYGAMVEDRARGVDRDFAVSPASSGALLGGYILSALAVGLVLCAVTFVAGQVYLVAAGGELLTPLQMAQALGVTALSVAASAAMLYFLTLFIKTQNAFTGACTVVGTLVGFLTGVYIPIGTLPSAVQVVVKCFPPTHGAALLRQIFTAGPMETTFAGVPAGLVTQFKEEMGICFAWDGGTFPVWGHLAVLAGGAVLFAGLSLLVKWCRRR</sequence>
<keyword evidence="10" id="KW-1185">Reference proteome</keyword>